<comment type="caution">
    <text evidence="2">The sequence shown here is derived from an EMBL/GenBank/DDBJ whole genome shotgun (WGS) entry which is preliminary data.</text>
</comment>
<dbReference type="AlphaFoldDB" id="A0A3A0VS21"/>
<feature type="transmembrane region" description="Helical" evidence="1">
    <location>
        <begin position="36"/>
        <end position="59"/>
    </location>
</feature>
<keyword evidence="1" id="KW-0472">Membrane</keyword>
<evidence type="ECO:0000313" key="2">
    <source>
        <dbReference type="EMBL" id="RIP35950.1"/>
    </source>
</evidence>
<evidence type="ECO:0000313" key="3">
    <source>
        <dbReference type="Proteomes" id="UP000265541"/>
    </source>
</evidence>
<reference evidence="2 3" key="1">
    <citation type="journal article" date="2016" name="Front. Microbiol.">
        <title>Comprehensive Phylogenetic Analysis of Bovine Non-aureus Staphylococci Species Based on Whole-Genome Sequencing.</title>
        <authorList>
            <person name="Naushad S."/>
            <person name="Barkema H.W."/>
            <person name="Luby C."/>
            <person name="Condas L.A."/>
            <person name="Nobrega D.B."/>
            <person name="Carson D.A."/>
            <person name="De Buck J."/>
        </authorList>
    </citation>
    <scope>NUCLEOTIDE SEQUENCE [LARGE SCALE GENOMIC DNA]</scope>
    <source>
        <strain evidence="2 3">SNUC 4781</strain>
    </source>
</reference>
<dbReference type="Proteomes" id="UP000265541">
    <property type="component" value="Unassembled WGS sequence"/>
</dbReference>
<dbReference type="EMBL" id="QYJN01000002">
    <property type="protein sequence ID" value="RIP35950.1"/>
    <property type="molecule type" value="Genomic_DNA"/>
</dbReference>
<name>A0A3A0VS21_STAGA</name>
<gene>
    <name evidence="2" type="ORF">BUZ14_04670</name>
</gene>
<proteinExistence type="predicted"/>
<feature type="transmembrane region" description="Helical" evidence="1">
    <location>
        <begin position="6"/>
        <end position="24"/>
    </location>
</feature>
<keyword evidence="1" id="KW-1133">Transmembrane helix</keyword>
<evidence type="ECO:0000256" key="1">
    <source>
        <dbReference type="SAM" id="Phobius"/>
    </source>
</evidence>
<organism evidence="2 3">
    <name type="scientific">Staphylococcus gallinarum</name>
    <dbReference type="NCBI Taxonomy" id="1293"/>
    <lineage>
        <taxon>Bacteria</taxon>
        <taxon>Bacillati</taxon>
        <taxon>Bacillota</taxon>
        <taxon>Bacilli</taxon>
        <taxon>Bacillales</taxon>
        <taxon>Staphylococcaceae</taxon>
        <taxon>Staphylococcus</taxon>
    </lineage>
</organism>
<dbReference type="RefSeq" id="WP_119484724.1">
    <property type="nucleotide sequence ID" value="NZ_QYJN01000002.1"/>
</dbReference>
<dbReference type="OrthoDB" id="2407368at2"/>
<accession>A0A3A0VS21</accession>
<keyword evidence="1" id="KW-0812">Transmembrane</keyword>
<sequence>MIWMWTVAIIILTMLTKWWTNQLLKQQAIIRAQIIVTISCIVQIIFIYFFMIELIHYLIQGLRVFYH</sequence>
<protein>
    <submittedName>
        <fullName evidence="2">Uncharacterized protein</fullName>
    </submittedName>
</protein>